<comment type="caution">
    <text evidence="2">The sequence shown here is derived from an EMBL/GenBank/DDBJ whole genome shotgun (WGS) entry which is preliminary data.</text>
</comment>
<name>A0A194AGD3_9BACT</name>
<keyword evidence="1" id="KW-0472">Membrane</keyword>
<keyword evidence="3" id="KW-1185">Reference proteome</keyword>
<keyword evidence="1" id="KW-1133">Transmembrane helix</keyword>
<dbReference type="Pfam" id="PF04341">
    <property type="entry name" value="DUF485"/>
    <property type="match status" value="1"/>
</dbReference>
<feature type="transmembrane region" description="Helical" evidence="1">
    <location>
        <begin position="12"/>
        <end position="35"/>
    </location>
</feature>
<evidence type="ECO:0000256" key="1">
    <source>
        <dbReference type="SAM" id="Phobius"/>
    </source>
</evidence>
<dbReference type="Proteomes" id="UP000095200">
    <property type="component" value="Unassembled WGS sequence"/>
</dbReference>
<protein>
    <recommendedName>
        <fullName evidence="4">DUF485 domain-containing protein</fullName>
    </recommendedName>
</protein>
<dbReference type="OrthoDB" id="5402363at2"/>
<sequence length="87" mass="9935">MDVNTLRKKQLTFALAFGIPYFVSIIGLYLLVYLAKDWIAGQTLGGMPLHYVLVGLVIYPVTWIIFIIYTKAANAMEDTMQTRHPRE</sequence>
<proteinExistence type="predicted"/>
<organism evidence="2 3">
    <name type="scientific">Desulfoplanes formicivorans</name>
    <dbReference type="NCBI Taxonomy" id="1592317"/>
    <lineage>
        <taxon>Bacteria</taxon>
        <taxon>Pseudomonadati</taxon>
        <taxon>Thermodesulfobacteriota</taxon>
        <taxon>Desulfovibrionia</taxon>
        <taxon>Desulfovibrionales</taxon>
        <taxon>Desulfoplanaceae</taxon>
        <taxon>Desulfoplanes</taxon>
    </lineage>
</organism>
<dbReference type="STRING" id="1592317.DPF_0538"/>
<gene>
    <name evidence="2" type="ORF">DPF_0538</name>
</gene>
<evidence type="ECO:0000313" key="3">
    <source>
        <dbReference type="Proteomes" id="UP000095200"/>
    </source>
</evidence>
<accession>A0A194AGD3</accession>
<dbReference type="EMBL" id="BDFE01000008">
    <property type="protein sequence ID" value="GAU07839.1"/>
    <property type="molecule type" value="Genomic_DNA"/>
</dbReference>
<dbReference type="AlphaFoldDB" id="A0A194AGD3"/>
<feature type="transmembrane region" description="Helical" evidence="1">
    <location>
        <begin position="47"/>
        <end position="70"/>
    </location>
</feature>
<evidence type="ECO:0000313" key="2">
    <source>
        <dbReference type="EMBL" id="GAU07839.1"/>
    </source>
</evidence>
<keyword evidence="1" id="KW-0812">Transmembrane</keyword>
<reference evidence="3" key="1">
    <citation type="submission" date="2016-06" db="EMBL/GenBank/DDBJ databases">
        <title>Draft genome sequence of Desulfoplanes formicivorans strain Pf12B.</title>
        <authorList>
            <person name="Watanabe M."/>
            <person name="Kojima H."/>
            <person name="Fukui M."/>
        </authorList>
    </citation>
    <scope>NUCLEOTIDE SEQUENCE [LARGE SCALE GENOMIC DNA]</scope>
    <source>
        <strain evidence="3">Pf12B</strain>
    </source>
</reference>
<dbReference type="InterPro" id="IPR007436">
    <property type="entry name" value="DUF485"/>
</dbReference>
<evidence type="ECO:0008006" key="4">
    <source>
        <dbReference type="Google" id="ProtNLM"/>
    </source>
</evidence>